<reference evidence="2 3" key="1">
    <citation type="submission" date="2016-08" db="EMBL/GenBank/DDBJ databases">
        <authorList>
            <person name="Seilhamer J.J."/>
        </authorList>
    </citation>
    <scope>NUCLEOTIDE SEQUENCE [LARGE SCALE GENOMIC DNA]</scope>
    <source>
        <strain evidence="2">M3/6</strain>
    </source>
</reference>
<proteinExistence type="predicted"/>
<feature type="transmembrane region" description="Helical" evidence="1">
    <location>
        <begin position="20"/>
        <end position="39"/>
    </location>
</feature>
<evidence type="ECO:0000313" key="2">
    <source>
        <dbReference type="EMBL" id="SCD21825.1"/>
    </source>
</evidence>
<keyword evidence="1" id="KW-1133">Transmembrane helix</keyword>
<keyword evidence="3" id="KW-1185">Reference proteome</keyword>
<evidence type="ECO:0000313" key="3">
    <source>
        <dbReference type="Proteomes" id="UP000187464"/>
    </source>
</evidence>
<accession>A0A1R3TCV7</accession>
<dbReference type="RefSeq" id="WP_154671042.1">
    <property type="nucleotide sequence ID" value="NZ_LT605205.1"/>
</dbReference>
<dbReference type="EMBL" id="LT605205">
    <property type="protein sequence ID" value="SCD21825.1"/>
    <property type="molecule type" value="Genomic_DNA"/>
</dbReference>
<dbReference type="Proteomes" id="UP000187464">
    <property type="component" value="Chromosome I"/>
</dbReference>
<protein>
    <recommendedName>
        <fullName evidence="4">BIG2 domain-containing protein</fullName>
    </recommendedName>
</protein>
<dbReference type="STRING" id="1642647.PSM36_3036"/>
<dbReference type="AlphaFoldDB" id="A0A1R3TCV7"/>
<keyword evidence="1" id="KW-0812">Transmembrane</keyword>
<evidence type="ECO:0008006" key="4">
    <source>
        <dbReference type="Google" id="ProtNLM"/>
    </source>
</evidence>
<gene>
    <name evidence="2" type="ORF">PSM36_3036</name>
</gene>
<dbReference type="Gene3D" id="2.60.120.200">
    <property type="match status" value="1"/>
</dbReference>
<dbReference type="KEGG" id="psac:PSM36_3036"/>
<keyword evidence="1" id="KW-0472">Membrane</keyword>
<sequence>MRLYDLPITVIRYINIKIIVKRALSILLAINLIVVLVSYGSGNSSIELTVDKAEISVKVGEEAQVKIKTGNGNYSIQSADETKVTATVKETTIIIKGVNVGETVVTVTDGQNKSTVIKVIVTFTNVSLADSYPNDIGIENDANVLYVEKFNNGMTNILSRYDDKLNPEGMSIDEVDVPTGSKESYSLKMTSISGGVNNGGHLFKKFSPGFNNIIYVRYYVKYPTSSNGYFHHESVWFGGHNPSTSYTFPRAGTCGLGDSRLIISYEPVWRNSQAPEGMDTYLYWGGMRSFNEGENCYGNTTINEGRAGYNSPASEEAPVVTFDEWMCIEIMIKLNDPVTAHNGELKVWQDGVPVGHWGPGFPNGYWLRDKWYNNPAGTPFEGFQWRTDVDLNINWLWFEFFHDDPNAPSSYIKFANLVVAKEYIGPINNPTDATK</sequence>
<evidence type="ECO:0000256" key="1">
    <source>
        <dbReference type="SAM" id="Phobius"/>
    </source>
</evidence>
<organism evidence="2 3">
    <name type="scientific">Proteiniphilum saccharofermentans</name>
    <dbReference type="NCBI Taxonomy" id="1642647"/>
    <lineage>
        <taxon>Bacteria</taxon>
        <taxon>Pseudomonadati</taxon>
        <taxon>Bacteroidota</taxon>
        <taxon>Bacteroidia</taxon>
        <taxon>Bacteroidales</taxon>
        <taxon>Dysgonomonadaceae</taxon>
        <taxon>Proteiniphilum</taxon>
    </lineage>
</organism>
<name>A0A1R3TCV7_9BACT</name>